<dbReference type="Proteomes" id="UP000606900">
    <property type="component" value="Unassembled WGS sequence"/>
</dbReference>
<evidence type="ECO:0000313" key="1">
    <source>
        <dbReference type="EMBL" id="MBF4474274.1"/>
    </source>
</evidence>
<evidence type="ECO:0000313" key="2">
    <source>
        <dbReference type="Proteomes" id="UP000606900"/>
    </source>
</evidence>
<name>A0A843ASP7_METFO</name>
<dbReference type="RefSeq" id="WP_276698309.1">
    <property type="nucleotide sequence ID" value="NZ_JADIIL010000011.1"/>
</dbReference>
<protein>
    <submittedName>
        <fullName evidence="1">Uncharacterized protein</fullName>
    </submittedName>
</protein>
<reference evidence="1" key="1">
    <citation type="submission" date="2020-10" db="EMBL/GenBank/DDBJ databases">
        <title>Dehalococcoides mccartyi of a TCE/Cr reducing biochatode.</title>
        <authorList>
            <person name="Matturro B."/>
        </authorList>
    </citation>
    <scope>NUCLEOTIDE SEQUENCE</scope>
    <source>
        <strain evidence="1">Bin2</strain>
    </source>
</reference>
<organism evidence="1 2">
    <name type="scientific">Methanobacterium formicicum</name>
    <dbReference type="NCBI Taxonomy" id="2162"/>
    <lineage>
        <taxon>Archaea</taxon>
        <taxon>Methanobacteriati</taxon>
        <taxon>Methanobacteriota</taxon>
        <taxon>Methanomada group</taxon>
        <taxon>Methanobacteria</taxon>
        <taxon>Methanobacteriales</taxon>
        <taxon>Methanobacteriaceae</taxon>
        <taxon>Methanobacterium</taxon>
    </lineage>
</organism>
<dbReference type="EMBL" id="JADIIL010000011">
    <property type="protein sequence ID" value="MBF4474274.1"/>
    <property type="molecule type" value="Genomic_DNA"/>
</dbReference>
<proteinExistence type="predicted"/>
<dbReference type="AlphaFoldDB" id="A0A843ASP7"/>
<gene>
    <name evidence="1" type="ORF">ISP06_02220</name>
</gene>
<sequence length="54" mass="6179">MIKYEAIPDPEVRKKLKHLEVEMSKATIHLRDLGVPEAQISKLTKLSDDISVYT</sequence>
<accession>A0A843ASP7</accession>
<comment type="caution">
    <text evidence="1">The sequence shown here is derived from an EMBL/GenBank/DDBJ whole genome shotgun (WGS) entry which is preliminary data.</text>
</comment>